<keyword evidence="2" id="KW-1185">Reference proteome</keyword>
<dbReference type="RefSeq" id="WP_404671700.1">
    <property type="nucleotide sequence ID" value="NZ_JBJDPD010000001.1"/>
</dbReference>
<comment type="caution">
    <text evidence="1">The sequence shown here is derived from an EMBL/GenBank/DDBJ whole genome shotgun (WGS) entry which is preliminary data.</text>
</comment>
<dbReference type="Proteomes" id="UP001620234">
    <property type="component" value="Unassembled WGS sequence"/>
</dbReference>
<gene>
    <name evidence="1" type="ORF">ACI2I3_00710</name>
</gene>
<sequence>MGLPKDLVEPDVKVTFPSERDYKDTSTSTLLEAKMTDATKSGADYGIEDVEVTKPVEVEVPAV</sequence>
<dbReference type="EMBL" id="JBJDPD010000001">
    <property type="protein sequence ID" value="MFK3999855.1"/>
    <property type="molecule type" value="Genomic_DNA"/>
</dbReference>
<protein>
    <submittedName>
        <fullName evidence="1">Uncharacterized protein</fullName>
    </submittedName>
</protein>
<evidence type="ECO:0000313" key="2">
    <source>
        <dbReference type="Proteomes" id="UP001620234"/>
    </source>
</evidence>
<accession>A0ABW8L8W5</accession>
<evidence type="ECO:0000313" key="1">
    <source>
        <dbReference type="EMBL" id="MFK3999855.1"/>
    </source>
</evidence>
<name>A0ABW8L8W5_9GAMM</name>
<organism evidence="1 2">
    <name type="scientific">Psychrobacter namhaensis</name>
    <dbReference type="NCBI Taxonomy" id="292734"/>
    <lineage>
        <taxon>Bacteria</taxon>
        <taxon>Pseudomonadati</taxon>
        <taxon>Pseudomonadota</taxon>
        <taxon>Gammaproteobacteria</taxon>
        <taxon>Moraxellales</taxon>
        <taxon>Moraxellaceae</taxon>
        <taxon>Psychrobacter</taxon>
    </lineage>
</organism>
<proteinExistence type="predicted"/>
<reference evidence="1 2" key="1">
    <citation type="submission" date="2024-11" db="EMBL/GenBank/DDBJ databases">
        <title>The Natural Products Discovery Center: Release of the First 8490 Sequenced Strains for Exploring Actinobacteria Biosynthetic Diversity.</title>
        <authorList>
            <person name="Kalkreuter E."/>
            <person name="Kautsar S.A."/>
            <person name="Yang D."/>
            <person name="Bader C.D."/>
            <person name="Teijaro C.N."/>
            <person name="Fluegel L."/>
            <person name="Davis C.M."/>
            <person name="Simpson J.R."/>
            <person name="Lauterbach L."/>
            <person name="Steele A.D."/>
            <person name="Gui C."/>
            <person name="Meng S."/>
            <person name="Li G."/>
            <person name="Viehrig K."/>
            <person name="Ye F."/>
            <person name="Su P."/>
            <person name="Kiefer A.F."/>
            <person name="Nichols A."/>
            <person name="Cepeda A.J."/>
            <person name="Yan W."/>
            <person name="Fan B."/>
            <person name="Jiang Y."/>
            <person name="Adhikari A."/>
            <person name="Zheng C.-J."/>
            <person name="Schuster L."/>
            <person name="Cowan T.M."/>
            <person name="Smanski M.J."/>
            <person name="Chevrette M.G."/>
            <person name="De Carvalho L.P.S."/>
            <person name="Shen B."/>
        </authorList>
    </citation>
    <scope>NUCLEOTIDE SEQUENCE [LARGE SCALE GENOMIC DNA]</scope>
    <source>
        <strain evidence="1 2">NPDC077433</strain>
    </source>
</reference>